<name>A0A8J5MGS4_9STRA</name>
<protein>
    <submittedName>
        <fullName evidence="1">Uncharacterized protein</fullName>
    </submittedName>
</protein>
<accession>A0A8J5MGS4</accession>
<dbReference type="AlphaFoldDB" id="A0A8J5MGS4"/>
<gene>
    <name evidence="1" type="ORF">JG688_00006180</name>
</gene>
<sequence>MYGNRVADALRRLVPDDVSTDRSDGEEASRQLVGLMTKSRTNKIARNERS</sequence>
<proteinExistence type="predicted"/>
<evidence type="ECO:0000313" key="1">
    <source>
        <dbReference type="EMBL" id="KAG6967690.1"/>
    </source>
</evidence>
<keyword evidence="2" id="KW-1185">Reference proteome</keyword>
<dbReference type="EMBL" id="JAENGY010000263">
    <property type="protein sequence ID" value="KAG6967690.1"/>
    <property type="molecule type" value="Genomic_DNA"/>
</dbReference>
<evidence type="ECO:0000313" key="2">
    <source>
        <dbReference type="Proteomes" id="UP000709295"/>
    </source>
</evidence>
<comment type="caution">
    <text evidence="1">The sequence shown here is derived from an EMBL/GenBank/DDBJ whole genome shotgun (WGS) entry which is preliminary data.</text>
</comment>
<organism evidence="1 2">
    <name type="scientific">Phytophthora aleatoria</name>
    <dbReference type="NCBI Taxonomy" id="2496075"/>
    <lineage>
        <taxon>Eukaryota</taxon>
        <taxon>Sar</taxon>
        <taxon>Stramenopiles</taxon>
        <taxon>Oomycota</taxon>
        <taxon>Peronosporomycetes</taxon>
        <taxon>Peronosporales</taxon>
        <taxon>Peronosporaceae</taxon>
        <taxon>Phytophthora</taxon>
    </lineage>
</organism>
<dbReference type="Proteomes" id="UP000709295">
    <property type="component" value="Unassembled WGS sequence"/>
</dbReference>
<reference evidence="1" key="1">
    <citation type="submission" date="2021-01" db="EMBL/GenBank/DDBJ databases">
        <title>Phytophthora aleatoria, a newly-described species from Pinus radiata is distinct from Phytophthora cactorum isolates based on comparative genomics.</title>
        <authorList>
            <person name="Mcdougal R."/>
            <person name="Panda P."/>
            <person name="Williams N."/>
            <person name="Studholme D.J."/>
        </authorList>
    </citation>
    <scope>NUCLEOTIDE SEQUENCE</scope>
    <source>
        <strain evidence="1">NZFS 4037</strain>
    </source>
</reference>